<evidence type="ECO:0000259" key="7">
    <source>
        <dbReference type="Pfam" id="PF00149"/>
    </source>
</evidence>
<dbReference type="AlphaFoldDB" id="A0A1H9GFF1"/>
<keyword evidence="9" id="KW-1185">Reference proteome</keyword>
<evidence type="ECO:0000256" key="3">
    <source>
        <dbReference type="ARBA" id="ARBA00022801"/>
    </source>
</evidence>
<comment type="similarity">
    <text evidence="4">Belongs to the metallophosphoesterase superfamily.</text>
</comment>
<feature type="transmembrane region" description="Helical" evidence="6">
    <location>
        <begin position="163"/>
        <end position="184"/>
    </location>
</feature>
<evidence type="ECO:0000313" key="9">
    <source>
        <dbReference type="Proteomes" id="UP000199352"/>
    </source>
</evidence>
<evidence type="ECO:0000256" key="4">
    <source>
        <dbReference type="ARBA" id="ARBA00061089"/>
    </source>
</evidence>
<keyword evidence="6" id="KW-0812">Transmembrane</keyword>
<dbReference type="InterPro" id="IPR004843">
    <property type="entry name" value="Calcineurin-like_PHP"/>
</dbReference>
<dbReference type="Pfam" id="PF00149">
    <property type="entry name" value="Metallophos"/>
    <property type="match status" value="1"/>
</dbReference>
<evidence type="ECO:0000256" key="2">
    <source>
        <dbReference type="ARBA" id="ARBA00022723"/>
    </source>
</evidence>
<dbReference type="GO" id="GO:0016020">
    <property type="term" value="C:membrane"/>
    <property type="evidence" value="ECO:0007669"/>
    <property type="project" value="GOC"/>
</dbReference>
<evidence type="ECO:0000256" key="5">
    <source>
        <dbReference type="SAM" id="MobiDB-lite"/>
    </source>
</evidence>
<evidence type="ECO:0000256" key="1">
    <source>
        <dbReference type="ARBA" id="ARBA00001968"/>
    </source>
</evidence>
<dbReference type="InterPro" id="IPR029052">
    <property type="entry name" value="Metallo-depent_PP-like"/>
</dbReference>
<organism evidence="8 9">
    <name type="scientific">Lentzea xinjiangensis</name>
    <dbReference type="NCBI Taxonomy" id="402600"/>
    <lineage>
        <taxon>Bacteria</taxon>
        <taxon>Bacillati</taxon>
        <taxon>Actinomycetota</taxon>
        <taxon>Actinomycetes</taxon>
        <taxon>Pseudonocardiales</taxon>
        <taxon>Pseudonocardiaceae</taxon>
        <taxon>Lentzea</taxon>
    </lineage>
</organism>
<dbReference type="InterPro" id="IPR051158">
    <property type="entry name" value="Metallophosphoesterase_sf"/>
</dbReference>
<dbReference type="PANTHER" id="PTHR31302">
    <property type="entry name" value="TRANSMEMBRANE PROTEIN WITH METALLOPHOSPHOESTERASE DOMAIN-RELATED"/>
    <property type="match status" value="1"/>
</dbReference>
<dbReference type="Proteomes" id="UP000199352">
    <property type="component" value="Unassembled WGS sequence"/>
</dbReference>
<dbReference type="GO" id="GO:0046872">
    <property type="term" value="F:metal ion binding"/>
    <property type="evidence" value="ECO:0007669"/>
    <property type="project" value="UniProtKB-KW"/>
</dbReference>
<dbReference type="STRING" id="402600.SAMN05216188_103194"/>
<keyword evidence="3" id="KW-0378">Hydrolase</keyword>
<dbReference type="SUPFAM" id="SSF56300">
    <property type="entry name" value="Metallo-dependent phosphatases"/>
    <property type="match status" value="1"/>
</dbReference>
<feature type="domain" description="Calcineurin-like phosphoesterase" evidence="7">
    <location>
        <begin position="270"/>
        <end position="433"/>
    </location>
</feature>
<proteinExistence type="inferred from homology"/>
<dbReference type="PANTHER" id="PTHR31302:SF31">
    <property type="entry name" value="PHOSPHODIESTERASE YAEI"/>
    <property type="match status" value="1"/>
</dbReference>
<sequence>MSSLADSNRNHPRRRPDRNVRTRYSLVKACRTRSSARCQSPHGSYAVPRMASERAAKYSWNAAFRSLIRCPPSAVPGQSRHQGPGRLHALAETHTCAVIFLLLLGVPTALGHLYLWRRLVVDTTRPRTLGRRIGTLAVIGAFLVLMSALVVTRRVPPEYGKFFAWPGFVWLAVLFYLVIALGIAEVPRRVLLRRAGVAPVAAGTGSEPAEPADVVPDPSRRLFISRSVAIGSGIAAGGVVGYGMTQALGDPKLLNVPVVLDKLRPSLSGFRIAVVSDIHLGPLLGRSHTERIVRMINEQEADLVAIVGDLVDGTVAELGEAAAPLRDLVSKHGSFFVTGNHEYFSGHEQWIAELDRLGVNPLRNEGLTVAGGIELAGVNDVTGKAYADGPDFDRALSGRNPDNPLVLLAHQPVQVGDASSRGVDLQLSGHTHGGQMVPFNFVVPVQQPSVAGLSKVDDTWLYVSRGAGFWGPPVRVGAPPDITVVELRSAG</sequence>
<feature type="transmembrane region" description="Helical" evidence="6">
    <location>
        <begin position="97"/>
        <end position="117"/>
    </location>
</feature>
<dbReference type="FunFam" id="3.60.21.10:FF:000028">
    <property type="entry name" value="Putative metallophosphoesterase"/>
    <property type="match status" value="1"/>
</dbReference>
<keyword evidence="2" id="KW-0479">Metal-binding</keyword>
<accession>A0A1H9GFF1</accession>
<reference evidence="9" key="1">
    <citation type="submission" date="2016-10" db="EMBL/GenBank/DDBJ databases">
        <authorList>
            <person name="Varghese N."/>
            <person name="Submissions S."/>
        </authorList>
    </citation>
    <scope>NUCLEOTIDE SEQUENCE [LARGE SCALE GENOMIC DNA]</scope>
    <source>
        <strain evidence="9">CGMCC 4.3525</strain>
    </source>
</reference>
<name>A0A1H9GFF1_9PSEU</name>
<comment type="cofactor">
    <cofactor evidence="1">
        <name>a divalent metal cation</name>
        <dbReference type="ChEBI" id="CHEBI:60240"/>
    </cofactor>
</comment>
<evidence type="ECO:0000313" key="8">
    <source>
        <dbReference type="EMBL" id="SEQ48779.1"/>
    </source>
</evidence>
<feature type="transmembrane region" description="Helical" evidence="6">
    <location>
        <begin position="228"/>
        <end position="248"/>
    </location>
</feature>
<dbReference type="CDD" id="cd07385">
    <property type="entry name" value="MPP_YkuE_C"/>
    <property type="match status" value="1"/>
</dbReference>
<dbReference type="GO" id="GO:0009245">
    <property type="term" value="P:lipid A biosynthetic process"/>
    <property type="evidence" value="ECO:0007669"/>
    <property type="project" value="TreeGrafter"/>
</dbReference>
<protein>
    <recommendedName>
        <fullName evidence="7">Calcineurin-like phosphoesterase domain-containing protein</fullName>
    </recommendedName>
</protein>
<gene>
    <name evidence="8" type="ORF">SAMN05216188_103194</name>
</gene>
<evidence type="ECO:0000256" key="6">
    <source>
        <dbReference type="SAM" id="Phobius"/>
    </source>
</evidence>
<feature type="transmembrane region" description="Helical" evidence="6">
    <location>
        <begin position="129"/>
        <end position="151"/>
    </location>
</feature>
<dbReference type="GO" id="GO:0008758">
    <property type="term" value="F:UDP-2,3-diacylglucosamine hydrolase activity"/>
    <property type="evidence" value="ECO:0007669"/>
    <property type="project" value="TreeGrafter"/>
</dbReference>
<keyword evidence="6" id="KW-0472">Membrane</keyword>
<feature type="region of interest" description="Disordered" evidence="5">
    <location>
        <begin position="1"/>
        <end position="22"/>
    </location>
</feature>
<keyword evidence="6" id="KW-1133">Transmembrane helix</keyword>
<dbReference type="EMBL" id="FOFR01000003">
    <property type="protein sequence ID" value="SEQ48779.1"/>
    <property type="molecule type" value="Genomic_DNA"/>
</dbReference>
<dbReference type="Gene3D" id="3.60.21.10">
    <property type="match status" value="1"/>
</dbReference>